<keyword evidence="2" id="KW-1133">Transmembrane helix</keyword>
<dbReference type="Pfam" id="PF20151">
    <property type="entry name" value="DUF6533"/>
    <property type="match status" value="1"/>
</dbReference>
<dbReference type="AlphaFoldDB" id="A0AAV5ASY9"/>
<proteinExistence type="predicted"/>
<feature type="transmembrane region" description="Helical" evidence="2">
    <location>
        <begin position="174"/>
        <end position="193"/>
    </location>
</feature>
<dbReference type="EMBL" id="BPWL01000011">
    <property type="protein sequence ID" value="GJJ15456.1"/>
    <property type="molecule type" value="Genomic_DNA"/>
</dbReference>
<keyword evidence="2" id="KW-0472">Membrane</keyword>
<feature type="transmembrane region" description="Helical" evidence="2">
    <location>
        <begin position="40"/>
        <end position="60"/>
    </location>
</feature>
<dbReference type="InterPro" id="IPR045340">
    <property type="entry name" value="DUF6533"/>
</dbReference>
<feature type="transmembrane region" description="Helical" evidence="2">
    <location>
        <begin position="80"/>
        <end position="99"/>
    </location>
</feature>
<name>A0AAV5ASY9_9AGAM</name>
<keyword evidence="2" id="KW-0812">Transmembrane</keyword>
<feature type="region of interest" description="Disordered" evidence="1">
    <location>
        <begin position="247"/>
        <end position="268"/>
    </location>
</feature>
<evidence type="ECO:0000256" key="2">
    <source>
        <dbReference type="SAM" id="Phobius"/>
    </source>
</evidence>
<dbReference type="Proteomes" id="UP001050691">
    <property type="component" value="Unassembled WGS sequence"/>
</dbReference>
<comment type="caution">
    <text evidence="4">The sequence shown here is derived from an EMBL/GenBank/DDBJ whole genome shotgun (WGS) entry which is preliminary data.</text>
</comment>
<evidence type="ECO:0000313" key="4">
    <source>
        <dbReference type="EMBL" id="GJJ15456.1"/>
    </source>
</evidence>
<feature type="transmembrane region" description="Helical" evidence="2">
    <location>
        <begin position="12"/>
        <end position="28"/>
    </location>
</feature>
<gene>
    <name evidence="4" type="ORF">Clacol_009734</name>
</gene>
<evidence type="ECO:0000259" key="3">
    <source>
        <dbReference type="Pfam" id="PF20151"/>
    </source>
</evidence>
<organism evidence="4 5">
    <name type="scientific">Clathrus columnatus</name>
    <dbReference type="NCBI Taxonomy" id="1419009"/>
    <lineage>
        <taxon>Eukaryota</taxon>
        <taxon>Fungi</taxon>
        <taxon>Dikarya</taxon>
        <taxon>Basidiomycota</taxon>
        <taxon>Agaricomycotina</taxon>
        <taxon>Agaricomycetes</taxon>
        <taxon>Phallomycetidae</taxon>
        <taxon>Phallales</taxon>
        <taxon>Clathraceae</taxon>
        <taxon>Clathrus</taxon>
    </lineage>
</organism>
<feature type="transmembrane region" description="Helical" evidence="2">
    <location>
        <begin position="135"/>
        <end position="153"/>
    </location>
</feature>
<sequence>MGETYRITEAQAVVACLALLAYASFLHLRDEVEYIWRRKFTLPTLLYVLAKYPVFPYLSIVVVENILPEASQSVFNALGFLSQSLEVLPFIGVQGLISIRAYALCQGYRPVTIGLAVTFLIALGAQIYAAFTASLLNNISIIISDVLAFAVVIRQVWGLWKLKQSSGLKDNKDLITALFHQGILRFSLSTLLICEFTLAVRRRNGARSTDYDQSTLSTPAFQENPVHSVRFVLGHLHESILTEMGERNGVYTTESGETDDVDLSSYEMSSSTGLSEHFTRAS</sequence>
<feature type="transmembrane region" description="Helical" evidence="2">
    <location>
        <begin position="111"/>
        <end position="129"/>
    </location>
</feature>
<protein>
    <recommendedName>
        <fullName evidence="3">DUF6533 domain-containing protein</fullName>
    </recommendedName>
</protein>
<reference evidence="4" key="1">
    <citation type="submission" date="2021-10" db="EMBL/GenBank/DDBJ databases">
        <title>De novo Genome Assembly of Clathrus columnatus (Basidiomycota, Fungi) Using Illumina and Nanopore Sequence Data.</title>
        <authorList>
            <person name="Ogiso-Tanaka E."/>
            <person name="Itagaki H."/>
            <person name="Hosoya T."/>
            <person name="Hosaka K."/>
        </authorList>
    </citation>
    <scope>NUCLEOTIDE SEQUENCE</scope>
    <source>
        <strain evidence="4">MO-923</strain>
    </source>
</reference>
<evidence type="ECO:0000313" key="5">
    <source>
        <dbReference type="Proteomes" id="UP001050691"/>
    </source>
</evidence>
<evidence type="ECO:0000256" key="1">
    <source>
        <dbReference type="SAM" id="MobiDB-lite"/>
    </source>
</evidence>
<feature type="domain" description="DUF6533" evidence="3">
    <location>
        <begin position="13"/>
        <end position="55"/>
    </location>
</feature>
<keyword evidence="5" id="KW-1185">Reference proteome</keyword>
<accession>A0AAV5ASY9</accession>